<dbReference type="GO" id="GO:0016787">
    <property type="term" value="F:hydrolase activity"/>
    <property type="evidence" value="ECO:0007669"/>
    <property type="project" value="UniProtKB-KW"/>
</dbReference>
<evidence type="ECO:0000313" key="3">
    <source>
        <dbReference type="Proteomes" id="UP000192610"/>
    </source>
</evidence>
<keyword evidence="2" id="KW-0378">Hydrolase</keyword>
<dbReference type="InterPro" id="IPR003607">
    <property type="entry name" value="HD/PDEase_dom"/>
</dbReference>
<dbReference type="Gene3D" id="1.10.3210.10">
    <property type="entry name" value="Hypothetical protein af1432"/>
    <property type="match status" value="1"/>
</dbReference>
<dbReference type="InterPro" id="IPR006674">
    <property type="entry name" value="HD_domain"/>
</dbReference>
<dbReference type="STRING" id="354355.SAMN05660816_03662"/>
<accession>A0A1V9EF75</accession>
<dbReference type="Pfam" id="PF01966">
    <property type="entry name" value="HD"/>
    <property type="match status" value="1"/>
</dbReference>
<dbReference type="PANTHER" id="PTHR40202">
    <property type="match status" value="1"/>
</dbReference>
<dbReference type="InterPro" id="IPR052567">
    <property type="entry name" value="OP_Dioxygenase"/>
</dbReference>
<evidence type="ECO:0000259" key="1">
    <source>
        <dbReference type="Pfam" id="PF01966"/>
    </source>
</evidence>
<reference evidence="3" key="1">
    <citation type="submission" date="2016-04" db="EMBL/GenBank/DDBJ databases">
        <authorList>
            <person name="Chen L."/>
            <person name="Zhuang W."/>
            <person name="Wang G."/>
        </authorList>
    </citation>
    <scope>NUCLEOTIDE SEQUENCE [LARGE SCALE GENOMIC DNA]</scope>
    <source>
        <strain evidence="3">17621</strain>
    </source>
</reference>
<dbReference type="PANTHER" id="PTHR40202:SF1">
    <property type="entry name" value="HD DOMAIN-CONTAINING PROTEIN"/>
    <property type="match status" value="1"/>
</dbReference>
<dbReference type="OrthoDB" id="823268at2"/>
<evidence type="ECO:0000313" key="2">
    <source>
        <dbReference type="EMBL" id="OQP44575.1"/>
    </source>
</evidence>
<dbReference type="EMBL" id="LVXG01000034">
    <property type="protein sequence ID" value="OQP44575.1"/>
    <property type="molecule type" value="Genomic_DNA"/>
</dbReference>
<organism evidence="2 3">
    <name type="scientific">Niastella yeongjuensis</name>
    <dbReference type="NCBI Taxonomy" id="354355"/>
    <lineage>
        <taxon>Bacteria</taxon>
        <taxon>Pseudomonadati</taxon>
        <taxon>Bacteroidota</taxon>
        <taxon>Chitinophagia</taxon>
        <taxon>Chitinophagales</taxon>
        <taxon>Chitinophagaceae</taxon>
        <taxon>Niastella</taxon>
    </lineage>
</organism>
<dbReference type="CDD" id="cd00077">
    <property type="entry name" value="HDc"/>
    <property type="match status" value="1"/>
</dbReference>
<name>A0A1V9EF75_9BACT</name>
<dbReference type="Proteomes" id="UP000192610">
    <property type="component" value="Unassembled WGS sequence"/>
</dbReference>
<feature type="domain" description="HD" evidence="1">
    <location>
        <begin position="34"/>
        <end position="111"/>
    </location>
</feature>
<comment type="caution">
    <text evidence="2">The sequence shown here is derived from an EMBL/GenBank/DDBJ whole genome shotgun (WGS) entry which is preliminary data.</text>
</comment>
<dbReference type="RefSeq" id="WP_081202634.1">
    <property type="nucleotide sequence ID" value="NZ_FOCZ01000006.1"/>
</dbReference>
<sequence>MNSIQATNIANEIIQLYKQYGGSEYAGEKVTQLEHMVQAARLAEKEGYEEEVILAAFLHDIGHICVAAQEHNAMGGWGIKDHEAIGADFLREKGFSKRLSRLVESHVEAKRYLTWKDPLYFEQLSEASKKTLEYQGGPMLTDEAFAFEQHPLFHLIVQMRHWDDVAKVEFLQVGELDRYREMIVRHLITV</sequence>
<dbReference type="SUPFAM" id="SSF109604">
    <property type="entry name" value="HD-domain/PDEase-like"/>
    <property type="match status" value="1"/>
</dbReference>
<protein>
    <submittedName>
        <fullName evidence="2">Phosphohydrolase</fullName>
    </submittedName>
</protein>
<dbReference type="AlphaFoldDB" id="A0A1V9EF75"/>
<proteinExistence type="predicted"/>
<keyword evidence="3" id="KW-1185">Reference proteome</keyword>
<gene>
    <name evidence="2" type="ORF">A4H97_09410</name>
</gene>